<dbReference type="Proteomes" id="UP000500953">
    <property type="component" value="Chromosome"/>
</dbReference>
<evidence type="ECO:0000313" key="5">
    <source>
        <dbReference type="Proteomes" id="UP000500953"/>
    </source>
</evidence>
<reference evidence="4 5" key="1">
    <citation type="journal article" date="2019" name="ACS Chem. Biol.">
        <title>Identification and Mobilization of a Cryptic Antibiotic Biosynthesis Gene Locus from a Human-Pathogenic Nocardia Isolate.</title>
        <authorList>
            <person name="Herisse M."/>
            <person name="Ishida K."/>
            <person name="Porter J.L."/>
            <person name="Howden B."/>
            <person name="Hertweck C."/>
            <person name="Stinear T.P."/>
            <person name="Pidot S.J."/>
        </authorList>
    </citation>
    <scope>NUCLEOTIDE SEQUENCE [LARGE SCALE GENOMIC DNA]</scope>
    <source>
        <strain evidence="4 5">AUSMDU00012715</strain>
    </source>
</reference>
<dbReference type="PANTHER" id="PTHR40763:SF4">
    <property type="entry name" value="DUF1707 DOMAIN-CONTAINING PROTEIN"/>
    <property type="match status" value="1"/>
</dbReference>
<keyword evidence="2" id="KW-1133">Transmembrane helix</keyword>
<dbReference type="PANTHER" id="PTHR40763">
    <property type="entry name" value="MEMBRANE PROTEIN-RELATED"/>
    <property type="match status" value="1"/>
</dbReference>
<evidence type="ECO:0000256" key="2">
    <source>
        <dbReference type="SAM" id="Phobius"/>
    </source>
</evidence>
<dbReference type="AlphaFoldDB" id="A0A6G9Z8T4"/>
<dbReference type="Pfam" id="PF08044">
    <property type="entry name" value="DUF1707"/>
    <property type="match status" value="1"/>
</dbReference>
<accession>A0A6G9Z8T4</accession>
<dbReference type="InterPro" id="IPR012551">
    <property type="entry name" value="DUF1707_SHOCT-like"/>
</dbReference>
<evidence type="ECO:0000259" key="3">
    <source>
        <dbReference type="Pfam" id="PF08044"/>
    </source>
</evidence>
<keyword evidence="2" id="KW-0472">Membrane</keyword>
<gene>
    <name evidence="4" type="ORF">F6W96_29375</name>
</gene>
<evidence type="ECO:0000313" key="4">
    <source>
        <dbReference type="EMBL" id="QIS21830.1"/>
    </source>
</evidence>
<protein>
    <submittedName>
        <fullName evidence="4">DUF1707 domain-containing protein</fullName>
    </submittedName>
</protein>
<sequence>MVSATSGGTVTDIRPSIPDPPRYGNPFPDGSSPRRLAWADVARRAYPDRVGNENVRASDADREKIVEKLRLAVDEGRLNLHEFDDRLQQVYTARTYGELAPILSDLPAQRDSRTPDRGRVPTWVYIMWTPWVFVNLLCVLIWLATGAGYFWPFWVEVPWGMALCIPTAIGILANRPR</sequence>
<evidence type="ECO:0000256" key="1">
    <source>
        <dbReference type="SAM" id="MobiDB-lite"/>
    </source>
</evidence>
<organism evidence="4 5">
    <name type="scientific">Nocardia terpenica</name>
    <dbReference type="NCBI Taxonomy" id="455432"/>
    <lineage>
        <taxon>Bacteria</taxon>
        <taxon>Bacillati</taxon>
        <taxon>Actinomycetota</taxon>
        <taxon>Actinomycetes</taxon>
        <taxon>Mycobacteriales</taxon>
        <taxon>Nocardiaceae</taxon>
        <taxon>Nocardia</taxon>
    </lineage>
</organism>
<keyword evidence="2" id="KW-0812">Transmembrane</keyword>
<feature type="domain" description="DUF1707" evidence="3">
    <location>
        <begin position="55"/>
        <end position="107"/>
    </location>
</feature>
<feature type="region of interest" description="Disordered" evidence="1">
    <location>
        <begin position="1"/>
        <end position="31"/>
    </location>
</feature>
<feature type="transmembrane region" description="Helical" evidence="2">
    <location>
        <begin position="123"/>
        <end position="145"/>
    </location>
</feature>
<proteinExistence type="predicted"/>
<name>A0A6G9Z8T4_9NOCA</name>
<dbReference type="EMBL" id="CP046173">
    <property type="protein sequence ID" value="QIS21830.1"/>
    <property type="molecule type" value="Genomic_DNA"/>
</dbReference>
<feature type="transmembrane region" description="Helical" evidence="2">
    <location>
        <begin position="151"/>
        <end position="173"/>
    </location>
</feature>